<organism evidence="3 4">
    <name type="scientific">Mycena pura</name>
    <dbReference type="NCBI Taxonomy" id="153505"/>
    <lineage>
        <taxon>Eukaryota</taxon>
        <taxon>Fungi</taxon>
        <taxon>Dikarya</taxon>
        <taxon>Basidiomycota</taxon>
        <taxon>Agaricomycotina</taxon>
        <taxon>Agaricomycetes</taxon>
        <taxon>Agaricomycetidae</taxon>
        <taxon>Agaricales</taxon>
        <taxon>Marasmiineae</taxon>
        <taxon>Mycenaceae</taxon>
        <taxon>Mycena</taxon>
    </lineage>
</organism>
<accession>A0AAD6V9Q5</accession>
<gene>
    <name evidence="3" type="ORF">GGX14DRAFT_658720</name>
</gene>
<evidence type="ECO:0000256" key="1">
    <source>
        <dbReference type="SAM" id="MobiDB-lite"/>
    </source>
</evidence>
<evidence type="ECO:0000256" key="2">
    <source>
        <dbReference type="SAM" id="SignalP"/>
    </source>
</evidence>
<dbReference type="EMBL" id="JARJCW010000060">
    <property type="protein sequence ID" value="KAJ7201008.1"/>
    <property type="molecule type" value="Genomic_DNA"/>
</dbReference>
<keyword evidence="4" id="KW-1185">Reference proteome</keyword>
<evidence type="ECO:0000313" key="3">
    <source>
        <dbReference type="EMBL" id="KAJ7201008.1"/>
    </source>
</evidence>
<dbReference type="Proteomes" id="UP001219525">
    <property type="component" value="Unassembled WGS sequence"/>
</dbReference>
<feature type="region of interest" description="Disordered" evidence="1">
    <location>
        <begin position="164"/>
        <end position="218"/>
    </location>
</feature>
<reference evidence="3" key="1">
    <citation type="submission" date="2023-03" db="EMBL/GenBank/DDBJ databases">
        <title>Massive genome expansion in bonnet fungi (Mycena s.s.) driven by repeated elements and novel gene families across ecological guilds.</title>
        <authorList>
            <consortium name="Lawrence Berkeley National Laboratory"/>
            <person name="Harder C.B."/>
            <person name="Miyauchi S."/>
            <person name="Viragh M."/>
            <person name="Kuo A."/>
            <person name="Thoen E."/>
            <person name="Andreopoulos B."/>
            <person name="Lu D."/>
            <person name="Skrede I."/>
            <person name="Drula E."/>
            <person name="Henrissat B."/>
            <person name="Morin E."/>
            <person name="Kohler A."/>
            <person name="Barry K."/>
            <person name="LaButti K."/>
            <person name="Morin E."/>
            <person name="Salamov A."/>
            <person name="Lipzen A."/>
            <person name="Mereny Z."/>
            <person name="Hegedus B."/>
            <person name="Baldrian P."/>
            <person name="Stursova M."/>
            <person name="Weitz H."/>
            <person name="Taylor A."/>
            <person name="Grigoriev I.V."/>
            <person name="Nagy L.G."/>
            <person name="Martin F."/>
            <person name="Kauserud H."/>
        </authorList>
    </citation>
    <scope>NUCLEOTIDE SEQUENCE</scope>
    <source>
        <strain evidence="3">9144</strain>
    </source>
</reference>
<feature type="signal peptide" evidence="2">
    <location>
        <begin position="1"/>
        <end position="38"/>
    </location>
</feature>
<dbReference type="AlphaFoldDB" id="A0AAD6V9Q5"/>
<sequence length="307" mass="32877">MGSNLNSRSPRRARPLSLPLPLVLVALVVPAVRWAAEAATADGPLNPQTSCSICASAVAQQRPAEAAGGSSGCACVDPARAPNKVPGEPIVLITRASGPLHLPRRGLLQTQRNEMSKQTKRQQSVVVKDCGQQLGRQLEWIVARNAMVVAAITDTRVAVVGHEAAGQQGGGAEKRGRRHATQLHDGLAGRQRDGKARRQGGDVEGGMVPRQGSSGRDARVRSFLPGAEHRLALSRWAYGGCKGDVGIPWTEGGNPWKEACRAFSKNEKDLEGAHLCKMSTAAAWQPRNLVSLCRRSRGRGLRRIRKE</sequence>
<keyword evidence="2" id="KW-0732">Signal</keyword>
<name>A0AAD6V9Q5_9AGAR</name>
<feature type="compositionally biased region" description="Basic and acidic residues" evidence="1">
    <location>
        <begin position="190"/>
        <end position="201"/>
    </location>
</feature>
<proteinExistence type="predicted"/>
<evidence type="ECO:0000313" key="4">
    <source>
        <dbReference type="Proteomes" id="UP001219525"/>
    </source>
</evidence>
<protein>
    <submittedName>
        <fullName evidence="3">Uncharacterized protein</fullName>
    </submittedName>
</protein>
<feature type="chain" id="PRO_5042278736" evidence="2">
    <location>
        <begin position="39"/>
        <end position="307"/>
    </location>
</feature>
<comment type="caution">
    <text evidence="3">The sequence shown here is derived from an EMBL/GenBank/DDBJ whole genome shotgun (WGS) entry which is preliminary data.</text>
</comment>